<evidence type="ECO:0000313" key="2">
    <source>
        <dbReference type="Proteomes" id="UP001054821"/>
    </source>
</evidence>
<keyword evidence="2" id="KW-1185">Reference proteome</keyword>
<comment type="caution">
    <text evidence="1">The sequence shown here is derived from an EMBL/GenBank/DDBJ whole genome shotgun (WGS) entry which is preliminary data.</text>
</comment>
<dbReference type="EMBL" id="JAJFAZ020000005">
    <property type="protein sequence ID" value="KAI5328761.1"/>
    <property type="molecule type" value="Genomic_DNA"/>
</dbReference>
<gene>
    <name evidence="1" type="ORF">L3X38_028158</name>
</gene>
<evidence type="ECO:0000313" key="1">
    <source>
        <dbReference type="EMBL" id="KAI5328761.1"/>
    </source>
</evidence>
<name>A0AAD4Z0Y2_PRUDU</name>
<organism evidence="1 2">
    <name type="scientific">Prunus dulcis</name>
    <name type="common">Almond</name>
    <name type="synonym">Amygdalus dulcis</name>
    <dbReference type="NCBI Taxonomy" id="3755"/>
    <lineage>
        <taxon>Eukaryota</taxon>
        <taxon>Viridiplantae</taxon>
        <taxon>Streptophyta</taxon>
        <taxon>Embryophyta</taxon>
        <taxon>Tracheophyta</taxon>
        <taxon>Spermatophyta</taxon>
        <taxon>Magnoliopsida</taxon>
        <taxon>eudicotyledons</taxon>
        <taxon>Gunneridae</taxon>
        <taxon>Pentapetalae</taxon>
        <taxon>rosids</taxon>
        <taxon>fabids</taxon>
        <taxon>Rosales</taxon>
        <taxon>Rosaceae</taxon>
        <taxon>Amygdaloideae</taxon>
        <taxon>Amygdaleae</taxon>
        <taxon>Prunus</taxon>
    </lineage>
</organism>
<accession>A0AAD4Z0Y2</accession>
<reference evidence="1 2" key="1">
    <citation type="journal article" date="2022" name="G3 (Bethesda)">
        <title>Whole-genome sequence and methylome profiling of the almond [Prunus dulcis (Mill.) D.A. Webb] cultivar 'Nonpareil'.</title>
        <authorList>
            <person name="D'Amico-Willman K.M."/>
            <person name="Ouma W.Z."/>
            <person name="Meulia T."/>
            <person name="Sideli G.M."/>
            <person name="Gradziel T.M."/>
            <person name="Fresnedo-Ramirez J."/>
        </authorList>
    </citation>
    <scope>NUCLEOTIDE SEQUENCE [LARGE SCALE GENOMIC DNA]</scope>
    <source>
        <strain evidence="1">Clone GOH B32 T37-40</strain>
    </source>
</reference>
<protein>
    <submittedName>
        <fullName evidence="1">Uncharacterized protein</fullName>
    </submittedName>
</protein>
<sequence>MNKSPRPRTLSCLRKLKRMRIIHVDDKTSPPTGFSYLVRCAHIPSKARYKRLGSPLDQMGLPSPATGYSAHARLLVEM</sequence>
<dbReference type="Proteomes" id="UP001054821">
    <property type="component" value="Chromosome 5"/>
</dbReference>
<dbReference type="AlphaFoldDB" id="A0AAD4Z0Y2"/>
<proteinExistence type="predicted"/>